<evidence type="ECO:0000313" key="2">
    <source>
        <dbReference type="Proteomes" id="UP000014975"/>
    </source>
</evidence>
<proteinExistence type="predicted"/>
<dbReference type="PANTHER" id="PTHR21485:SF3">
    <property type="entry name" value="N-ACYLNEURAMINATE CYTIDYLYLTRANSFERASE"/>
    <property type="match status" value="1"/>
</dbReference>
<dbReference type="CDD" id="cd02513">
    <property type="entry name" value="CMP-NeuAc_Synthase"/>
    <property type="match status" value="1"/>
</dbReference>
<dbReference type="Pfam" id="PF02348">
    <property type="entry name" value="CTP_transf_3"/>
    <property type="match status" value="1"/>
</dbReference>
<comment type="caution">
    <text evidence="1">The sequence shown here is derived from an EMBL/GenBank/DDBJ whole genome shotgun (WGS) entry which is preliminary data.</text>
</comment>
<sequence>MTGERAASRPEVLAIIPARGGSKGLPRKNALMLGDRPLVAWSVSVARAARNITRVVVSTDDPEIADIAREYGAEVPFLRPAHLSGDRADVGLALQHIRNGLFERERYRPLGQVVLYPTHPFRRRSTIEHLVDTLLAGYETVSTVRRIDTPQERFFCEEGGLLHPYGEAEVAMALAPHVRTYGYCYGRYLDFSAAGHYQHVLTDPVELIDIDAEEDLELARKVLEHNLFDFEL</sequence>
<reference evidence="1 2" key="1">
    <citation type="journal article" date="2013" name="Genome Announc.">
        <title>Draft genome sequences for three mercury-methylating, sulfate-reducing bacteria.</title>
        <authorList>
            <person name="Brown S.D."/>
            <person name="Hurt R.A.Jr."/>
            <person name="Gilmour C.C."/>
            <person name="Elias D.A."/>
        </authorList>
    </citation>
    <scope>NUCLEOTIDE SEQUENCE [LARGE SCALE GENOMIC DNA]</scope>
    <source>
        <strain evidence="1 2">DSM 16529</strain>
    </source>
</reference>
<keyword evidence="1" id="KW-0548">Nucleotidyltransferase</keyword>
<dbReference type="Proteomes" id="UP000014975">
    <property type="component" value="Unassembled WGS sequence"/>
</dbReference>
<gene>
    <name evidence="1" type="ORF">dsat_1727</name>
</gene>
<dbReference type="PATRIC" id="fig|1121439.3.peg.111"/>
<dbReference type="PANTHER" id="PTHR21485">
    <property type="entry name" value="HAD SUPERFAMILY MEMBERS CMAS AND KDSC"/>
    <property type="match status" value="1"/>
</dbReference>
<organism evidence="1 2">
    <name type="scientific">Alkalidesulfovibrio alkalitolerans DSM 16529</name>
    <dbReference type="NCBI Taxonomy" id="1121439"/>
    <lineage>
        <taxon>Bacteria</taxon>
        <taxon>Pseudomonadati</taxon>
        <taxon>Thermodesulfobacteriota</taxon>
        <taxon>Desulfovibrionia</taxon>
        <taxon>Desulfovibrionales</taxon>
        <taxon>Desulfovibrionaceae</taxon>
        <taxon>Alkalidesulfovibrio</taxon>
    </lineage>
</organism>
<dbReference type="InterPro" id="IPR003329">
    <property type="entry name" value="Cytidylyl_trans"/>
</dbReference>
<keyword evidence="1" id="KW-0808">Transferase</keyword>
<dbReference type="RefSeq" id="WP_020885613.1">
    <property type="nucleotide sequence ID" value="NZ_ATHI01000001.1"/>
</dbReference>
<dbReference type="STRING" id="1121439.dsat_1727"/>
<dbReference type="eggNOG" id="COG1083">
    <property type="taxonomic scope" value="Bacteria"/>
</dbReference>
<dbReference type="InterPro" id="IPR050793">
    <property type="entry name" value="CMP-NeuNAc_synthase"/>
</dbReference>
<name>S7UQ74_9BACT</name>
<dbReference type="EMBL" id="ATHI01000001">
    <property type="protein sequence ID" value="EPR36199.1"/>
    <property type="molecule type" value="Genomic_DNA"/>
</dbReference>
<accession>S7UQ74</accession>
<dbReference type="GO" id="GO:0008781">
    <property type="term" value="F:N-acylneuraminate cytidylyltransferase activity"/>
    <property type="evidence" value="ECO:0007669"/>
    <property type="project" value="TreeGrafter"/>
</dbReference>
<protein>
    <submittedName>
        <fullName evidence="1">Acylneuraminate cytidylyltransferase</fullName>
    </submittedName>
</protein>
<dbReference type="AlphaFoldDB" id="S7UQ74"/>
<dbReference type="SUPFAM" id="SSF53448">
    <property type="entry name" value="Nucleotide-diphospho-sugar transferases"/>
    <property type="match status" value="1"/>
</dbReference>
<dbReference type="Gene3D" id="3.90.550.10">
    <property type="entry name" value="Spore Coat Polysaccharide Biosynthesis Protein SpsA, Chain A"/>
    <property type="match status" value="1"/>
</dbReference>
<keyword evidence="2" id="KW-1185">Reference proteome</keyword>
<dbReference type="InterPro" id="IPR029044">
    <property type="entry name" value="Nucleotide-diphossugar_trans"/>
</dbReference>
<evidence type="ECO:0000313" key="1">
    <source>
        <dbReference type="EMBL" id="EPR36199.1"/>
    </source>
</evidence>